<dbReference type="InterPro" id="IPR042150">
    <property type="entry name" value="MmRce1-like"/>
</dbReference>
<keyword evidence="1" id="KW-0812">Transmembrane</keyword>
<organism evidence="3 4">
    <name type="scientific">Sphaerisporangium rufum</name>
    <dbReference type="NCBI Taxonomy" id="1381558"/>
    <lineage>
        <taxon>Bacteria</taxon>
        <taxon>Bacillati</taxon>
        <taxon>Actinomycetota</taxon>
        <taxon>Actinomycetes</taxon>
        <taxon>Streptosporangiales</taxon>
        <taxon>Streptosporangiaceae</taxon>
        <taxon>Sphaerisporangium</taxon>
    </lineage>
</organism>
<keyword evidence="1" id="KW-1133">Transmembrane helix</keyword>
<gene>
    <name evidence="3" type="ORF">Sru01_27640</name>
</gene>
<evidence type="ECO:0000313" key="3">
    <source>
        <dbReference type="EMBL" id="GII77782.1"/>
    </source>
</evidence>
<proteinExistence type="predicted"/>
<protein>
    <submittedName>
        <fullName evidence="3">Peptidase</fullName>
    </submittedName>
</protein>
<feature type="transmembrane region" description="Helical" evidence="1">
    <location>
        <begin position="114"/>
        <end position="136"/>
    </location>
</feature>
<accession>A0A919R606</accession>
<dbReference type="EMBL" id="BOOU01000041">
    <property type="protein sequence ID" value="GII77782.1"/>
    <property type="molecule type" value="Genomic_DNA"/>
</dbReference>
<dbReference type="Proteomes" id="UP000655287">
    <property type="component" value="Unassembled WGS sequence"/>
</dbReference>
<feature type="transmembrane region" description="Helical" evidence="1">
    <location>
        <begin position="156"/>
        <end position="178"/>
    </location>
</feature>
<evidence type="ECO:0000259" key="2">
    <source>
        <dbReference type="Pfam" id="PF02517"/>
    </source>
</evidence>
<dbReference type="InterPro" id="IPR003675">
    <property type="entry name" value="Rce1/LyrA-like_dom"/>
</dbReference>
<dbReference type="PANTHER" id="PTHR35797:SF1">
    <property type="entry name" value="PROTEASE"/>
    <property type="match status" value="1"/>
</dbReference>
<dbReference type="Pfam" id="PF02517">
    <property type="entry name" value="Rce1-like"/>
    <property type="match status" value="1"/>
</dbReference>
<evidence type="ECO:0000313" key="4">
    <source>
        <dbReference type="Proteomes" id="UP000655287"/>
    </source>
</evidence>
<dbReference type="PANTHER" id="PTHR35797">
    <property type="entry name" value="PROTEASE-RELATED"/>
    <property type="match status" value="1"/>
</dbReference>
<comment type="caution">
    <text evidence="3">The sequence shown here is derived from an EMBL/GenBank/DDBJ whole genome shotgun (WGS) entry which is preliminary data.</text>
</comment>
<keyword evidence="1" id="KW-0472">Membrane</keyword>
<evidence type="ECO:0000256" key="1">
    <source>
        <dbReference type="SAM" id="Phobius"/>
    </source>
</evidence>
<feature type="transmembrane region" description="Helical" evidence="1">
    <location>
        <begin position="184"/>
        <end position="205"/>
    </location>
</feature>
<feature type="transmembrane region" description="Helical" evidence="1">
    <location>
        <begin position="7"/>
        <end position="27"/>
    </location>
</feature>
<reference evidence="3" key="1">
    <citation type="submission" date="2021-01" db="EMBL/GenBank/DDBJ databases">
        <title>Whole genome shotgun sequence of Sphaerisporangium rufum NBRC 109079.</title>
        <authorList>
            <person name="Komaki H."/>
            <person name="Tamura T."/>
        </authorList>
    </citation>
    <scope>NUCLEOTIDE SEQUENCE</scope>
    <source>
        <strain evidence="3">NBRC 109079</strain>
    </source>
</reference>
<dbReference type="RefSeq" id="WP_203984789.1">
    <property type="nucleotide sequence ID" value="NZ_BOOU01000041.1"/>
</dbReference>
<feature type="transmembrane region" description="Helical" evidence="1">
    <location>
        <begin position="244"/>
        <end position="262"/>
    </location>
</feature>
<sequence length="293" mass="31698">MRNRGVIVYLVLTFGLTWSLMVGVRFGLGMPLADPRAQLFFAFVPALVAIVVRRWVTREGFADAGLALRLRAAWRYYLIAWFGPLGLLGAGILVAVAGGWYSPDTSALRDFAPGVPPVVLIALLLMVALALTPVYWGEEFGWTSYLRLRIHPGRPLLATLATGLIWAVWHFPLAFLGYADYRNVLIGLLWWTAGFVCQEVMLTWLRLRSGTIWTTSLAHAGNNMVLSLVADIMLSGGAGLDDLVVMPIMLVPQLAVAAWILLSGRYRAAAPAAPPAAVPVASGPRLGAGHAPD</sequence>
<name>A0A919R606_9ACTN</name>
<dbReference type="AlphaFoldDB" id="A0A919R606"/>
<feature type="transmembrane region" description="Helical" evidence="1">
    <location>
        <begin position="217"/>
        <end position="238"/>
    </location>
</feature>
<feature type="domain" description="CAAX prenyl protease 2/Lysostaphin resistance protein A-like" evidence="2">
    <location>
        <begin position="123"/>
        <end position="225"/>
    </location>
</feature>
<keyword evidence="4" id="KW-1185">Reference proteome</keyword>
<feature type="transmembrane region" description="Helical" evidence="1">
    <location>
        <begin position="39"/>
        <end position="56"/>
    </location>
</feature>
<dbReference type="GO" id="GO:0080120">
    <property type="term" value="P:CAAX-box protein maturation"/>
    <property type="evidence" value="ECO:0007669"/>
    <property type="project" value="UniProtKB-ARBA"/>
</dbReference>
<feature type="transmembrane region" description="Helical" evidence="1">
    <location>
        <begin position="76"/>
        <end position="102"/>
    </location>
</feature>
<dbReference type="GO" id="GO:0004175">
    <property type="term" value="F:endopeptidase activity"/>
    <property type="evidence" value="ECO:0007669"/>
    <property type="project" value="UniProtKB-ARBA"/>
</dbReference>